<organism evidence="2 3">
    <name type="scientific">Litorimonas taeanensis</name>
    <dbReference type="NCBI Taxonomy" id="568099"/>
    <lineage>
        <taxon>Bacteria</taxon>
        <taxon>Pseudomonadati</taxon>
        <taxon>Pseudomonadota</taxon>
        <taxon>Alphaproteobacteria</taxon>
        <taxon>Maricaulales</taxon>
        <taxon>Robiginitomaculaceae</taxon>
    </lineage>
</organism>
<feature type="transmembrane region" description="Helical" evidence="1">
    <location>
        <begin position="49"/>
        <end position="69"/>
    </location>
</feature>
<accession>A0A420WDY1</accession>
<keyword evidence="1" id="KW-1133">Transmembrane helix</keyword>
<gene>
    <name evidence="2" type="ORF">DES40_2026</name>
</gene>
<proteinExistence type="predicted"/>
<keyword evidence="3" id="KW-1185">Reference proteome</keyword>
<protein>
    <submittedName>
        <fullName evidence="2">Uncharacterized protein</fullName>
    </submittedName>
</protein>
<dbReference type="Proteomes" id="UP000282211">
    <property type="component" value="Unassembled WGS sequence"/>
</dbReference>
<sequence>MVLYWAKVGLGLTQENNTLSGERFGITYSKPSHPMPHSPYADYDKQQRAVVACIVFGTVILAMLAALGLHTL</sequence>
<evidence type="ECO:0000256" key="1">
    <source>
        <dbReference type="SAM" id="Phobius"/>
    </source>
</evidence>
<dbReference type="EMBL" id="RBII01000002">
    <property type="protein sequence ID" value="RKQ69227.1"/>
    <property type="molecule type" value="Genomic_DNA"/>
</dbReference>
<keyword evidence="1" id="KW-0472">Membrane</keyword>
<dbReference type="AlphaFoldDB" id="A0A420WDY1"/>
<reference evidence="2 3" key="1">
    <citation type="submission" date="2018-10" db="EMBL/GenBank/DDBJ databases">
        <title>Genomic Encyclopedia of Type Strains, Phase IV (KMG-IV): sequencing the most valuable type-strain genomes for metagenomic binning, comparative biology and taxonomic classification.</title>
        <authorList>
            <person name="Goeker M."/>
        </authorList>
    </citation>
    <scope>NUCLEOTIDE SEQUENCE [LARGE SCALE GENOMIC DNA]</scope>
    <source>
        <strain evidence="2 3">DSM 22008</strain>
    </source>
</reference>
<evidence type="ECO:0000313" key="2">
    <source>
        <dbReference type="EMBL" id="RKQ69227.1"/>
    </source>
</evidence>
<name>A0A420WDY1_9PROT</name>
<keyword evidence="1" id="KW-0812">Transmembrane</keyword>
<evidence type="ECO:0000313" key="3">
    <source>
        <dbReference type="Proteomes" id="UP000282211"/>
    </source>
</evidence>
<comment type="caution">
    <text evidence="2">The sequence shown here is derived from an EMBL/GenBank/DDBJ whole genome shotgun (WGS) entry which is preliminary data.</text>
</comment>
<dbReference type="InParanoid" id="A0A420WDY1"/>
<dbReference type="RefSeq" id="WP_170144956.1">
    <property type="nucleotide sequence ID" value="NZ_RBII01000002.1"/>
</dbReference>